<organism evidence="1 2">
    <name type="scientific">Elysia marginata</name>
    <dbReference type="NCBI Taxonomy" id="1093978"/>
    <lineage>
        <taxon>Eukaryota</taxon>
        <taxon>Metazoa</taxon>
        <taxon>Spiralia</taxon>
        <taxon>Lophotrochozoa</taxon>
        <taxon>Mollusca</taxon>
        <taxon>Gastropoda</taxon>
        <taxon>Heterobranchia</taxon>
        <taxon>Euthyneura</taxon>
        <taxon>Panpulmonata</taxon>
        <taxon>Sacoglossa</taxon>
        <taxon>Placobranchoidea</taxon>
        <taxon>Plakobranchidae</taxon>
        <taxon>Elysia</taxon>
    </lineage>
</organism>
<name>A0AAV4JLG8_9GAST</name>
<dbReference type="Proteomes" id="UP000762676">
    <property type="component" value="Unassembled WGS sequence"/>
</dbReference>
<dbReference type="EMBL" id="BMAT01006951">
    <property type="protein sequence ID" value="GFS22959.1"/>
    <property type="molecule type" value="Genomic_DNA"/>
</dbReference>
<reference evidence="1 2" key="1">
    <citation type="journal article" date="2021" name="Elife">
        <title>Chloroplast acquisition without the gene transfer in kleptoplastic sea slugs, Plakobranchus ocellatus.</title>
        <authorList>
            <person name="Maeda T."/>
            <person name="Takahashi S."/>
            <person name="Yoshida T."/>
            <person name="Shimamura S."/>
            <person name="Takaki Y."/>
            <person name="Nagai Y."/>
            <person name="Toyoda A."/>
            <person name="Suzuki Y."/>
            <person name="Arimoto A."/>
            <person name="Ishii H."/>
            <person name="Satoh N."/>
            <person name="Nishiyama T."/>
            <person name="Hasebe M."/>
            <person name="Maruyama T."/>
            <person name="Minagawa J."/>
            <person name="Obokata J."/>
            <person name="Shigenobu S."/>
        </authorList>
    </citation>
    <scope>NUCLEOTIDE SEQUENCE [LARGE SCALE GENOMIC DNA]</scope>
</reference>
<gene>
    <name evidence="1" type="ORF">ElyMa_003377200</name>
</gene>
<sequence length="87" mass="10217">MHTSVFLSELLQACKYHYYSVNTRKAKARLAKVKDGGLTDLWEILREIIRKRRPLSNQKVTWYTLVQESETVSPQSRTTDTTTDHYI</sequence>
<protein>
    <submittedName>
        <fullName evidence="1">Uncharacterized protein</fullName>
    </submittedName>
</protein>
<accession>A0AAV4JLG8</accession>
<evidence type="ECO:0000313" key="2">
    <source>
        <dbReference type="Proteomes" id="UP000762676"/>
    </source>
</evidence>
<keyword evidence="2" id="KW-1185">Reference proteome</keyword>
<dbReference type="AlphaFoldDB" id="A0AAV4JLG8"/>
<evidence type="ECO:0000313" key="1">
    <source>
        <dbReference type="EMBL" id="GFS22959.1"/>
    </source>
</evidence>
<proteinExistence type="predicted"/>
<comment type="caution">
    <text evidence="1">The sequence shown here is derived from an EMBL/GenBank/DDBJ whole genome shotgun (WGS) entry which is preliminary data.</text>
</comment>